<dbReference type="Proteomes" id="UP000263418">
    <property type="component" value="Chromosome 1"/>
</dbReference>
<sequence>MNFTAEQKSLVYDSAVCLKRALVECKDPLANELLAGELGEILVSVIDGDTKYPITCIPHFDQMTRGWLPQIEDEYFNFYSFARYGKSAFK</sequence>
<evidence type="ECO:0000313" key="1">
    <source>
        <dbReference type="EMBL" id="AXX59694.1"/>
    </source>
</evidence>
<dbReference type="AlphaFoldDB" id="A0AAN1UBT2"/>
<protein>
    <submittedName>
        <fullName evidence="1">Uncharacterized protein</fullName>
    </submittedName>
</protein>
<reference evidence="1 2" key="1">
    <citation type="submission" date="2017-01" db="EMBL/GenBank/DDBJ databases">
        <title>Complete Genome Sequence of Vibrio vulnificus FORC_053.</title>
        <authorList>
            <consortium name="Food-borne Pathogen Omics Research Center"/>
            <person name="Chung H.Y."/>
            <person name="Na E.J."/>
            <person name="Song J.S."/>
            <person name="Kim H."/>
            <person name="Lee J.-H."/>
            <person name="Ryu S."/>
            <person name="Choi S.H."/>
        </authorList>
    </citation>
    <scope>NUCLEOTIDE SEQUENCE [LARGE SCALE GENOMIC DNA]</scope>
    <source>
        <strain evidence="1 2">FORC_053</strain>
    </source>
</reference>
<gene>
    <name evidence="1" type="ORF">FORC53_1355</name>
</gene>
<organism evidence="1 2">
    <name type="scientific">Vibrio vulnificus</name>
    <dbReference type="NCBI Taxonomy" id="672"/>
    <lineage>
        <taxon>Bacteria</taxon>
        <taxon>Pseudomonadati</taxon>
        <taxon>Pseudomonadota</taxon>
        <taxon>Gammaproteobacteria</taxon>
        <taxon>Vibrionales</taxon>
        <taxon>Vibrionaceae</taxon>
        <taxon>Vibrio</taxon>
    </lineage>
</organism>
<proteinExistence type="predicted"/>
<evidence type="ECO:0000313" key="2">
    <source>
        <dbReference type="Proteomes" id="UP000263418"/>
    </source>
</evidence>
<accession>A0AAN1UBT2</accession>
<dbReference type="EMBL" id="CP019290">
    <property type="protein sequence ID" value="AXX59694.1"/>
    <property type="molecule type" value="Genomic_DNA"/>
</dbReference>
<dbReference type="RefSeq" id="WP_025523449.1">
    <property type="nucleotide sequence ID" value="NZ_CP019290.1"/>
</dbReference>
<name>A0AAN1UBT2_VIBVL</name>